<dbReference type="GO" id="GO:0006096">
    <property type="term" value="P:glycolytic process"/>
    <property type="evidence" value="ECO:0007669"/>
    <property type="project" value="UniProtKB-KW"/>
</dbReference>
<dbReference type="SUPFAM" id="SSF53254">
    <property type="entry name" value="Phosphoglycerate mutase-like"/>
    <property type="match status" value="1"/>
</dbReference>
<dbReference type="EC" id="5.4.2.11" evidence="2"/>
<dbReference type="InterPro" id="IPR001345">
    <property type="entry name" value="PG/BPGM_mutase_AS"/>
</dbReference>
<dbReference type="CDD" id="cd07067">
    <property type="entry name" value="HP_PGM_like"/>
    <property type="match status" value="1"/>
</dbReference>
<sequence length="42" mass="4703">MSKLVLIRHGQSLWNAANKFTAWVDVPLRKRGRAEALTSSPP</sequence>
<gene>
    <name evidence="6" type="ORF">DWQ54_10680</name>
</gene>
<name>A0A3E0L735_9CHRO</name>
<dbReference type="InterPro" id="IPR005952">
    <property type="entry name" value="Phosphogly_mut1"/>
</dbReference>
<evidence type="ECO:0000256" key="3">
    <source>
        <dbReference type="ARBA" id="ARBA00023152"/>
    </source>
</evidence>
<accession>A0A3E0L735</accession>
<feature type="binding site" evidence="5">
    <location>
        <begin position="8"/>
        <end position="15"/>
    </location>
    <ligand>
        <name>substrate</name>
    </ligand>
</feature>
<dbReference type="InterPro" id="IPR029033">
    <property type="entry name" value="His_PPase_superfam"/>
</dbReference>
<dbReference type="Gene3D" id="3.40.50.1240">
    <property type="entry name" value="Phosphoglycerate mutase-like"/>
    <property type="match status" value="1"/>
</dbReference>
<comment type="similarity">
    <text evidence="1">Belongs to the phosphoglycerate mutase family. BPG-dependent PGAM subfamily.</text>
</comment>
<dbReference type="InterPro" id="IPR013078">
    <property type="entry name" value="His_Pase_superF_clade-1"/>
</dbReference>
<dbReference type="AlphaFoldDB" id="A0A3E0L735"/>
<dbReference type="PROSITE" id="PS00175">
    <property type="entry name" value="PG_MUTASE"/>
    <property type="match status" value="1"/>
</dbReference>
<dbReference type="EMBL" id="QQWC01000002">
    <property type="protein sequence ID" value="REJ43288.1"/>
    <property type="molecule type" value="Genomic_DNA"/>
</dbReference>
<evidence type="ECO:0000256" key="5">
    <source>
        <dbReference type="PIRSR" id="PIRSR613078-2"/>
    </source>
</evidence>
<keyword evidence="4" id="KW-0413">Isomerase</keyword>
<evidence type="ECO:0000256" key="4">
    <source>
        <dbReference type="ARBA" id="ARBA00023235"/>
    </source>
</evidence>
<proteinExistence type="inferred from homology"/>
<dbReference type="PANTHER" id="PTHR11931">
    <property type="entry name" value="PHOSPHOGLYCERATE MUTASE"/>
    <property type="match status" value="1"/>
</dbReference>
<protein>
    <recommendedName>
        <fullName evidence="2">phosphoglycerate mutase (2,3-diphosphoglycerate-dependent)</fullName>
        <ecNumber evidence="2">5.4.2.11</ecNumber>
    </recommendedName>
</protein>
<evidence type="ECO:0000313" key="6">
    <source>
        <dbReference type="EMBL" id="REJ43288.1"/>
    </source>
</evidence>
<organism evidence="6 7">
    <name type="scientific">Microcystis flos-aquae TF09</name>
    <dbReference type="NCBI Taxonomy" id="2060473"/>
    <lineage>
        <taxon>Bacteria</taxon>
        <taxon>Bacillati</taxon>
        <taxon>Cyanobacteriota</taxon>
        <taxon>Cyanophyceae</taxon>
        <taxon>Oscillatoriophycideae</taxon>
        <taxon>Chroococcales</taxon>
        <taxon>Microcystaceae</taxon>
        <taxon>Microcystis</taxon>
    </lineage>
</organism>
<dbReference type="Proteomes" id="UP000256873">
    <property type="component" value="Unassembled WGS sequence"/>
</dbReference>
<evidence type="ECO:0000256" key="2">
    <source>
        <dbReference type="ARBA" id="ARBA00012028"/>
    </source>
</evidence>
<evidence type="ECO:0000256" key="1">
    <source>
        <dbReference type="ARBA" id="ARBA00006717"/>
    </source>
</evidence>
<evidence type="ECO:0000313" key="7">
    <source>
        <dbReference type="Proteomes" id="UP000256873"/>
    </source>
</evidence>
<keyword evidence="3" id="KW-0324">Glycolysis</keyword>
<dbReference type="Pfam" id="PF00300">
    <property type="entry name" value="His_Phos_1"/>
    <property type="match status" value="1"/>
</dbReference>
<comment type="caution">
    <text evidence="6">The sequence shown here is derived from an EMBL/GenBank/DDBJ whole genome shotgun (WGS) entry which is preliminary data.</text>
</comment>
<dbReference type="GO" id="GO:0004619">
    <property type="term" value="F:phosphoglycerate mutase activity"/>
    <property type="evidence" value="ECO:0007669"/>
    <property type="project" value="UniProtKB-EC"/>
</dbReference>
<reference evidence="6 7" key="1">
    <citation type="submission" date="2017-10" db="EMBL/GenBank/DDBJ databases">
        <title>A large-scale comparative metagenomic study reveals the eutrophication-driven functional interactions in six Microcystis-epibionts communities.</title>
        <authorList>
            <person name="Li Q."/>
            <person name="Lin F."/>
        </authorList>
    </citation>
    <scope>NUCLEOTIDE SEQUENCE [LARGE SCALE GENOMIC DNA]</scope>
    <source>
        <strain evidence="6">TF09</strain>
    </source>
</reference>